<dbReference type="Proteomes" id="UP000887566">
    <property type="component" value="Unplaced"/>
</dbReference>
<dbReference type="InterPro" id="IPR024687">
    <property type="entry name" value="MMS19_C"/>
</dbReference>
<keyword evidence="4" id="KW-0234">DNA repair</keyword>
<sequence length="947" mass="104594">MTEEQTENSTEQIVSSLLSKKTSILELIQTLGSKLTSANPSDRETALELLVAVLCSLPNDLLAALEVATLLEFLCAKLSDSNVLIAAPTIKGIHHLIVHSRNLPDGIERMVFKALLQDQTVQSWPHQDRYYIFAVIDFWLDNRLEGLHQLGPEFLLGFMQAIEGERDPRCLMMVFHLFQRVVALFSLGPFAGDMFELVACYFPIDFKPPANDPYGITSEQLATALEGCLLSHPSFASLCYDLVQEKLVDPETDSAKKIPCFDLLVAACDRFPPAALKDYIDGLWDGIRLEALNPAEKGLRHPESLLNALATIIRTSQQLTSAEGLNSDLVALLEKILSSCEPFVLQAEIGMAPRTLTVLQAVARIDSKICCRIAEKVLPWLMELAQGSTVNSVNRAEIAAESTPTLAEWCHLVVEMDSAASSFTPRLRDALTRLSLDILCRSATISTVAAGFSIGETLAATSDFKTDADDLVQLSKLALKAVVAFSDFEQVREACHLYLRAVAMKNWPIFNREIVPMLKSDVVAERLMVVAYSIHDTTSANVLFPSLIDLFKSAQYEDLAENVLLSLPVVFHLNEGNDQLINTCLGKALPVIIDWAQENHSAVDSVAICLQDISLELGEQEEVYLTTKLCAAVKAANVHKLPYVLKTVHLALVCARATNGELLSKTMDEVGAKMESVSAEVIAIRAALINKCDDLWEKELAELEKHCFANPIAQCLIAKALLFRNRQPAALDYVNKLFALLAADRNSTMTEACRNLFDFSARNSDPEKCRYEATLLWKQRWMSQTVPLFIKHFNNTRDDAKRERFFQVLGDILSFAQGVSASSSASEMTKLMPVLIVALESEMSLGTAELVVGALVTLLETEAAESALEPHIASVVERLLQLAGSEDHVSLKMKALKCLELMPKRFAPSVLSSSRRAVTKKLQSVTMDKKRLVRRAAADANNRWSMI</sequence>
<dbReference type="SUPFAM" id="SSF48371">
    <property type="entry name" value="ARM repeat"/>
    <property type="match status" value="2"/>
</dbReference>
<comment type="subcellular location">
    <subcellularLocation>
        <location evidence="4">Cytoplasm</location>
        <location evidence="4">Cytoskeleton</location>
        <location evidence="4">Spindle</location>
    </subcellularLocation>
    <subcellularLocation>
        <location evidence="1 4">Nucleus</location>
    </subcellularLocation>
</comment>
<dbReference type="GO" id="GO:0016226">
    <property type="term" value="P:iron-sulfur cluster assembly"/>
    <property type="evidence" value="ECO:0007669"/>
    <property type="project" value="UniProtKB-UniRule"/>
</dbReference>
<feature type="domain" description="MMS19 C-terminal" evidence="5">
    <location>
        <begin position="681"/>
        <end position="903"/>
    </location>
</feature>
<feature type="domain" description="MMS19 N-terminal" evidence="6">
    <location>
        <begin position="28"/>
        <end position="292"/>
    </location>
</feature>
<keyword evidence="2" id="KW-0677">Repeat</keyword>
<comment type="similarity">
    <text evidence="4">Belongs to the MET18/MMS19 family.</text>
</comment>
<evidence type="ECO:0000259" key="6">
    <source>
        <dbReference type="Pfam" id="PF14500"/>
    </source>
</evidence>
<keyword evidence="3 4" id="KW-0539">Nucleus</keyword>
<keyword evidence="4" id="KW-0227">DNA damage</keyword>
<dbReference type="Pfam" id="PF12460">
    <property type="entry name" value="MMS19_C"/>
    <property type="match status" value="1"/>
</dbReference>
<dbReference type="InterPro" id="IPR039920">
    <property type="entry name" value="MMS19"/>
</dbReference>
<evidence type="ECO:0000313" key="8">
    <source>
        <dbReference type="WBParaSite" id="PSAMB.scaffold4381size14836.g24184.t1"/>
    </source>
</evidence>
<keyword evidence="7" id="KW-1185">Reference proteome</keyword>
<protein>
    <recommendedName>
        <fullName evidence="4">MMS19 nucleotide excision repair protein</fullName>
    </recommendedName>
</protein>
<evidence type="ECO:0000256" key="1">
    <source>
        <dbReference type="ARBA" id="ARBA00004123"/>
    </source>
</evidence>
<organism evidence="7 8">
    <name type="scientific">Plectus sambesii</name>
    <dbReference type="NCBI Taxonomy" id="2011161"/>
    <lineage>
        <taxon>Eukaryota</taxon>
        <taxon>Metazoa</taxon>
        <taxon>Ecdysozoa</taxon>
        <taxon>Nematoda</taxon>
        <taxon>Chromadorea</taxon>
        <taxon>Plectida</taxon>
        <taxon>Plectina</taxon>
        <taxon>Plectoidea</taxon>
        <taxon>Plectidae</taxon>
        <taxon>Plectus</taxon>
    </lineage>
</organism>
<name>A0A914WJT2_9BILA</name>
<evidence type="ECO:0000256" key="3">
    <source>
        <dbReference type="ARBA" id="ARBA00023242"/>
    </source>
</evidence>
<dbReference type="InterPro" id="IPR016024">
    <property type="entry name" value="ARM-type_fold"/>
</dbReference>
<evidence type="ECO:0000313" key="7">
    <source>
        <dbReference type="Proteomes" id="UP000887566"/>
    </source>
</evidence>
<dbReference type="GO" id="GO:0097361">
    <property type="term" value="C:cytosolic [4Fe-4S] assembly targeting complex"/>
    <property type="evidence" value="ECO:0007669"/>
    <property type="project" value="UniProtKB-UniRule"/>
</dbReference>
<dbReference type="PANTHER" id="PTHR12891">
    <property type="entry name" value="DNA REPAIR/TRANSCRIPTION PROTEIN MET18/MMS19"/>
    <property type="match status" value="1"/>
</dbReference>
<dbReference type="WBParaSite" id="PSAMB.scaffold4381size14836.g24184.t1">
    <property type="protein sequence ID" value="PSAMB.scaffold4381size14836.g24184.t1"/>
    <property type="gene ID" value="PSAMB.scaffold4381size14836.g24184"/>
</dbReference>
<evidence type="ECO:0000259" key="5">
    <source>
        <dbReference type="Pfam" id="PF12460"/>
    </source>
</evidence>
<reference evidence="8" key="1">
    <citation type="submission" date="2022-11" db="UniProtKB">
        <authorList>
            <consortium name="WormBaseParasite"/>
        </authorList>
    </citation>
    <scope>IDENTIFICATION</scope>
</reference>
<dbReference type="InterPro" id="IPR029240">
    <property type="entry name" value="MMS19_N"/>
</dbReference>
<dbReference type="Pfam" id="PF14500">
    <property type="entry name" value="MMS19_N"/>
    <property type="match status" value="1"/>
</dbReference>
<evidence type="ECO:0000256" key="4">
    <source>
        <dbReference type="RuleBase" id="RU367072"/>
    </source>
</evidence>
<accession>A0A914WJT2</accession>
<dbReference type="GO" id="GO:0005634">
    <property type="term" value="C:nucleus"/>
    <property type="evidence" value="ECO:0007669"/>
    <property type="project" value="UniProtKB-SubCell"/>
</dbReference>
<dbReference type="GO" id="GO:0051604">
    <property type="term" value="P:protein maturation"/>
    <property type="evidence" value="ECO:0007669"/>
    <property type="project" value="UniProtKB-UniRule"/>
</dbReference>
<comment type="subunit">
    <text evidence="4">Component of the CIA complex.</text>
</comment>
<keyword evidence="4" id="KW-0206">Cytoskeleton</keyword>
<comment type="function">
    <text evidence="4">Key component of the cytosolic iron-sulfur protein assembly (CIA) complex, a multiprotein complex that mediates the incorporation of iron-sulfur cluster into apoproteins specifically involved in DNA metabolism and genomic integrity. In the CIA complex, MMS19 acts as an adapter between early-acting CIA components and a subset of cellular target iron-sulfur proteins.</text>
</comment>
<proteinExistence type="inferred from homology"/>
<keyword evidence="4" id="KW-0963">Cytoplasm</keyword>
<dbReference type="GO" id="GO:0005819">
    <property type="term" value="C:spindle"/>
    <property type="evidence" value="ECO:0007669"/>
    <property type="project" value="UniProtKB-SubCell"/>
</dbReference>
<dbReference type="GO" id="GO:0006281">
    <property type="term" value="P:DNA repair"/>
    <property type="evidence" value="ECO:0007669"/>
    <property type="project" value="UniProtKB-UniRule"/>
</dbReference>
<evidence type="ECO:0000256" key="2">
    <source>
        <dbReference type="ARBA" id="ARBA00022737"/>
    </source>
</evidence>
<dbReference type="AlphaFoldDB" id="A0A914WJT2"/>
<dbReference type="PANTHER" id="PTHR12891:SF0">
    <property type="entry name" value="MMS19 NUCLEOTIDE EXCISION REPAIR PROTEIN HOMOLOG"/>
    <property type="match status" value="1"/>
</dbReference>